<organism evidence="2 3">
    <name type="scientific">Parnassius apollo</name>
    <name type="common">Apollo butterfly</name>
    <name type="synonym">Papilio apollo</name>
    <dbReference type="NCBI Taxonomy" id="110799"/>
    <lineage>
        <taxon>Eukaryota</taxon>
        <taxon>Metazoa</taxon>
        <taxon>Ecdysozoa</taxon>
        <taxon>Arthropoda</taxon>
        <taxon>Hexapoda</taxon>
        <taxon>Insecta</taxon>
        <taxon>Pterygota</taxon>
        <taxon>Neoptera</taxon>
        <taxon>Endopterygota</taxon>
        <taxon>Lepidoptera</taxon>
        <taxon>Glossata</taxon>
        <taxon>Ditrysia</taxon>
        <taxon>Papilionoidea</taxon>
        <taxon>Papilionidae</taxon>
        <taxon>Parnassiinae</taxon>
        <taxon>Parnassini</taxon>
        <taxon>Parnassius</taxon>
        <taxon>Parnassius</taxon>
    </lineage>
</organism>
<feature type="compositionally biased region" description="Basic and acidic residues" evidence="1">
    <location>
        <begin position="205"/>
        <end position="218"/>
    </location>
</feature>
<proteinExistence type="predicted"/>
<protein>
    <submittedName>
        <fullName evidence="2">(apollo) hypothetical protein</fullName>
    </submittedName>
</protein>
<evidence type="ECO:0000313" key="2">
    <source>
        <dbReference type="EMBL" id="CAG5002618.1"/>
    </source>
</evidence>
<dbReference type="OrthoDB" id="8058166at2759"/>
<name>A0A8S3X728_PARAO</name>
<dbReference type="Proteomes" id="UP000691718">
    <property type="component" value="Unassembled WGS sequence"/>
</dbReference>
<keyword evidence="3" id="KW-1185">Reference proteome</keyword>
<feature type="region of interest" description="Disordered" evidence="1">
    <location>
        <begin position="175"/>
        <end position="218"/>
    </location>
</feature>
<evidence type="ECO:0000313" key="3">
    <source>
        <dbReference type="Proteomes" id="UP000691718"/>
    </source>
</evidence>
<sequence length="218" mass="24689">MRNWSLHEDRKITKQRFGVIFSKVWDKAATPVNIKAGFEATGIYPFNPDRIPEEAYALSIPTYNPMPIVDNKDTDTDVSESLLHEAASNISAINTPVQQLTLSDNNFNSLSASTEQIGNSATTPSQNITVCNEPKKSFYDLLKTPEKSAKRLEMAPRKKTINNLAQELKKSIFPEKKNILGPSNSITKRSEKRKELTQKHKKKQVDKQHKSKKCTESW</sequence>
<reference evidence="2" key="1">
    <citation type="submission" date="2021-04" db="EMBL/GenBank/DDBJ databases">
        <authorList>
            <person name="Tunstrom K."/>
        </authorList>
    </citation>
    <scope>NUCLEOTIDE SEQUENCE</scope>
</reference>
<comment type="caution">
    <text evidence="2">The sequence shown here is derived from an EMBL/GenBank/DDBJ whole genome shotgun (WGS) entry which is preliminary data.</text>
</comment>
<gene>
    <name evidence="2" type="ORF">PAPOLLO_LOCUS14091</name>
</gene>
<feature type="compositionally biased region" description="Basic and acidic residues" evidence="1">
    <location>
        <begin position="188"/>
        <end position="198"/>
    </location>
</feature>
<evidence type="ECO:0000256" key="1">
    <source>
        <dbReference type="SAM" id="MobiDB-lite"/>
    </source>
</evidence>
<dbReference type="AlphaFoldDB" id="A0A8S3X728"/>
<accession>A0A8S3X728</accession>
<dbReference type="EMBL" id="CAJQZP010000954">
    <property type="protein sequence ID" value="CAG5002618.1"/>
    <property type="molecule type" value="Genomic_DNA"/>
</dbReference>